<reference evidence="3" key="1">
    <citation type="journal article" date="2019" name="Int. J. Syst. Evol. Microbiol.">
        <title>The Global Catalogue of Microorganisms (GCM) 10K type strain sequencing project: providing services to taxonomists for standard genome sequencing and annotation.</title>
        <authorList>
            <consortium name="The Broad Institute Genomics Platform"/>
            <consortium name="The Broad Institute Genome Sequencing Center for Infectious Disease"/>
            <person name="Wu L."/>
            <person name="Ma J."/>
        </authorList>
    </citation>
    <scope>NUCLEOTIDE SEQUENCE [LARGE SCALE GENOMIC DNA]</scope>
    <source>
        <strain evidence="3">KCTC 15012</strain>
    </source>
</reference>
<accession>A0ABW5CB36</accession>
<gene>
    <name evidence="2" type="ORF">ACFSNB_05315</name>
</gene>
<evidence type="ECO:0000313" key="3">
    <source>
        <dbReference type="Proteomes" id="UP001597296"/>
    </source>
</evidence>
<proteinExistence type="predicted"/>
<organism evidence="2 3">
    <name type="scientific">Phaeospirillum tilakii</name>
    <dbReference type="NCBI Taxonomy" id="741673"/>
    <lineage>
        <taxon>Bacteria</taxon>
        <taxon>Pseudomonadati</taxon>
        <taxon>Pseudomonadota</taxon>
        <taxon>Alphaproteobacteria</taxon>
        <taxon>Rhodospirillales</taxon>
        <taxon>Rhodospirillaceae</taxon>
        <taxon>Phaeospirillum</taxon>
    </lineage>
</organism>
<protein>
    <submittedName>
        <fullName evidence="2">Uncharacterized protein</fullName>
    </submittedName>
</protein>
<sequence length="119" mass="12758">MPTDRRHRRLIRLIQTVVVLVSTVWPVGLSVWPRPGQAMAAVFPPGASGNAALFAAWQAGAEQVMAFGGWPWVVLVRSDAPDFVGQLHHAGAWLVLRVPAAGAICAADTPSRSPLTRFP</sequence>
<keyword evidence="1" id="KW-0472">Membrane</keyword>
<dbReference type="RefSeq" id="WP_377314999.1">
    <property type="nucleotide sequence ID" value="NZ_JBHUIY010000007.1"/>
</dbReference>
<evidence type="ECO:0000256" key="1">
    <source>
        <dbReference type="SAM" id="Phobius"/>
    </source>
</evidence>
<dbReference type="EMBL" id="JBHUIY010000007">
    <property type="protein sequence ID" value="MFD2233218.1"/>
    <property type="molecule type" value="Genomic_DNA"/>
</dbReference>
<keyword evidence="1" id="KW-0812">Transmembrane</keyword>
<evidence type="ECO:0000313" key="2">
    <source>
        <dbReference type="EMBL" id="MFD2233218.1"/>
    </source>
</evidence>
<comment type="caution">
    <text evidence="2">The sequence shown here is derived from an EMBL/GenBank/DDBJ whole genome shotgun (WGS) entry which is preliminary data.</text>
</comment>
<name>A0ABW5CB36_9PROT</name>
<dbReference type="Proteomes" id="UP001597296">
    <property type="component" value="Unassembled WGS sequence"/>
</dbReference>
<keyword evidence="3" id="KW-1185">Reference proteome</keyword>
<keyword evidence="1" id="KW-1133">Transmembrane helix</keyword>
<feature type="transmembrane region" description="Helical" evidence="1">
    <location>
        <begin position="12"/>
        <end position="32"/>
    </location>
</feature>